<dbReference type="Pfam" id="PF00378">
    <property type="entry name" value="ECH_1"/>
    <property type="match status" value="1"/>
</dbReference>
<dbReference type="RefSeq" id="WP_183021186.1">
    <property type="nucleotide sequence ID" value="NZ_CP065668.1"/>
</dbReference>
<evidence type="ECO:0000313" key="4">
    <source>
        <dbReference type="EMBL" id="QPS06811.1"/>
    </source>
</evidence>
<dbReference type="InterPro" id="IPR014748">
    <property type="entry name" value="Enoyl-CoA_hydra_C"/>
</dbReference>
<evidence type="ECO:0000256" key="1">
    <source>
        <dbReference type="ARBA" id="ARBA00005254"/>
    </source>
</evidence>
<dbReference type="CDD" id="cd06558">
    <property type="entry name" value="crotonase-like"/>
    <property type="match status" value="1"/>
</dbReference>
<evidence type="ECO:0000256" key="2">
    <source>
        <dbReference type="ARBA" id="ARBA00023239"/>
    </source>
</evidence>
<dbReference type="PANTHER" id="PTHR11941">
    <property type="entry name" value="ENOYL-COA HYDRATASE-RELATED"/>
    <property type="match status" value="1"/>
</dbReference>
<dbReference type="Proteomes" id="UP000594778">
    <property type="component" value="Chromosome"/>
</dbReference>
<dbReference type="PROSITE" id="PS00166">
    <property type="entry name" value="ENOYL_COA_HYDRATASE"/>
    <property type="match status" value="1"/>
</dbReference>
<name>A0A7T2S0M9_DELAC</name>
<dbReference type="EMBL" id="CP065668">
    <property type="protein sequence ID" value="QPS06811.1"/>
    <property type="molecule type" value="Genomic_DNA"/>
</dbReference>
<dbReference type="GO" id="GO:0016829">
    <property type="term" value="F:lyase activity"/>
    <property type="evidence" value="ECO:0007669"/>
    <property type="project" value="UniProtKB-KW"/>
</dbReference>
<accession>A0A7T2S0M9</accession>
<comment type="similarity">
    <text evidence="1 3">Belongs to the enoyl-CoA hydratase/isomerase family.</text>
</comment>
<gene>
    <name evidence="4" type="ORF">I6G66_21215</name>
</gene>
<dbReference type="AlphaFoldDB" id="A0A7T2S0M9"/>
<dbReference type="InterPro" id="IPR018376">
    <property type="entry name" value="Enoyl-CoA_hyd/isom_CS"/>
</dbReference>
<evidence type="ECO:0000256" key="3">
    <source>
        <dbReference type="RuleBase" id="RU003707"/>
    </source>
</evidence>
<dbReference type="GO" id="GO:0016853">
    <property type="term" value="F:isomerase activity"/>
    <property type="evidence" value="ECO:0007669"/>
    <property type="project" value="UniProtKB-KW"/>
</dbReference>
<keyword evidence="4" id="KW-0413">Isomerase</keyword>
<dbReference type="PANTHER" id="PTHR11941:SF133">
    <property type="entry name" value="1,2-EPOXYPHENYLACETYL-COA ISOMERASE"/>
    <property type="match status" value="1"/>
</dbReference>
<dbReference type="GO" id="GO:0006635">
    <property type="term" value="P:fatty acid beta-oxidation"/>
    <property type="evidence" value="ECO:0007669"/>
    <property type="project" value="TreeGrafter"/>
</dbReference>
<sequence length="269" mass="28983">MTTSPETSPVLTSVQDGIGTITLNRPEARNALNQAMRPALAAAVAQMRDDAQVHTVILTGAGGAFCSGGDISQMMDASQAGLPWRQRMRSLHQWFPELVNLEKPVIAAVDGPAFGAGLSLALAADFVLCTRRAKFCAVFGRIGLVPDLGAMHMLPRIVGLQKAKELVFTARTVQAEEARSLGMVYDIVEDGEALQAAAVALARRFGEASTAAIGMAKTAMNQAFELDARAMAELEAYAQTMCRGSDYHQEAVQRFKDKQPTRFDWDRAP</sequence>
<dbReference type="InterPro" id="IPR029045">
    <property type="entry name" value="ClpP/crotonase-like_dom_sf"/>
</dbReference>
<keyword evidence="2" id="KW-0456">Lyase</keyword>
<dbReference type="Gene3D" id="1.10.12.10">
    <property type="entry name" value="Lyase 2-enoyl-coa Hydratase, Chain A, domain 2"/>
    <property type="match status" value="1"/>
</dbReference>
<reference evidence="4 5" key="1">
    <citation type="submission" date="2020-12" db="EMBL/GenBank/DDBJ databases">
        <title>FDA dAtabase for Regulatory Grade micrObial Sequences (FDA-ARGOS): Supporting development and validation of Infectious Disease Dx tests.</title>
        <authorList>
            <person name="Sproer C."/>
            <person name="Gronow S."/>
            <person name="Severitt S."/>
            <person name="Schroder I."/>
            <person name="Tallon L."/>
            <person name="Sadzewicz L."/>
            <person name="Zhao X."/>
            <person name="Boylan J."/>
            <person name="Ott S."/>
            <person name="Bowen H."/>
            <person name="Vavikolanu K."/>
            <person name="Mehta A."/>
            <person name="Aluvathingal J."/>
            <person name="Nadendla S."/>
            <person name="Lowell S."/>
            <person name="Myers T."/>
            <person name="Yan Y."/>
            <person name="Sichtig H."/>
        </authorList>
    </citation>
    <scope>NUCLEOTIDE SEQUENCE [LARGE SCALE GENOMIC DNA]</scope>
    <source>
        <strain evidence="4 5">FDAARGOS_909</strain>
    </source>
</reference>
<dbReference type="SUPFAM" id="SSF52096">
    <property type="entry name" value="ClpP/crotonase"/>
    <property type="match status" value="1"/>
</dbReference>
<dbReference type="Gene3D" id="3.90.226.10">
    <property type="entry name" value="2-enoyl-CoA Hydratase, Chain A, domain 1"/>
    <property type="match status" value="1"/>
</dbReference>
<evidence type="ECO:0000313" key="5">
    <source>
        <dbReference type="Proteomes" id="UP000594778"/>
    </source>
</evidence>
<organism evidence="4 5">
    <name type="scientific">Delftia acidovorans</name>
    <name type="common">Pseudomonas acidovorans</name>
    <name type="synonym">Comamonas acidovorans</name>
    <dbReference type="NCBI Taxonomy" id="80866"/>
    <lineage>
        <taxon>Bacteria</taxon>
        <taxon>Pseudomonadati</taxon>
        <taxon>Pseudomonadota</taxon>
        <taxon>Betaproteobacteria</taxon>
        <taxon>Burkholderiales</taxon>
        <taxon>Comamonadaceae</taxon>
        <taxon>Delftia</taxon>
    </lineage>
</organism>
<protein>
    <submittedName>
        <fullName evidence="4">Enoyl-CoA hydratase/isomerase family protein</fullName>
    </submittedName>
</protein>
<proteinExistence type="inferred from homology"/>
<dbReference type="InterPro" id="IPR001753">
    <property type="entry name" value="Enoyl-CoA_hydra/iso"/>
</dbReference>